<gene>
    <name evidence="1" type="ORF">GON03_14135</name>
</gene>
<evidence type="ECO:0000313" key="1">
    <source>
        <dbReference type="EMBL" id="MVQ50320.1"/>
    </source>
</evidence>
<dbReference type="AlphaFoldDB" id="A0A6L6XSY8"/>
<evidence type="ECO:0000313" key="2">
    <source>
        <dbReference type="Proteomes" id="UP000473525"/>
    </source>
</evidence>
<accession>A0A6L6XSY8</accession>
<sequence>MHDVDGSVSLTFYCGELPADSAIHAAGHEPNGYFWEGLVQYLAPDVADRVELDSEAGMFAAYGDRSTLERLQTLIDPYLDDAEQVAVAIREAEGSGFSFDD</sequence>
<comment type="caution">
    <text evidence="1">The sequence shown here is derived from an EMBL/GenBank/DDBJ whole genome shotgun (WGS) entry which is preliminary data.</text>
</comment>
<proteinExistence type="predicted"/>
<name>A0A6L6XSY8_9ACTN</name>
<dbReference type="EMBL" id="WSEK01000004">
    <property type="protein sequence ID" value="MVQ50320.1"/>
    <property type="molecule type" value="Genomic_DNA"/>
</dbReference>
<dbReference type="Proteomes" id="UP000473525">
    <property type="component" value="Unassembled WGS sequence"/>
</dbReference>
<dbReference type="InterPro" id="IPR028956">
    <property type="entry name" value="Imm51"/>
</dbReference>
<reference evidence="1 2" key="1">
    <citation type="submission" date="2019-12" db="EMBL/GenBank/DDBJ databases">
        <authorList>
            <person name="Huq M.A."/>
        </authorList>
    </citation>
    <scope>NUCLEOTIDE SEQUENCE [LARGE SCALE GENOMIC DNA]</scope>
    <source>
        <strain evidence="1 2">MAH-18</strain>
    </source>
</reference>
<organism evidence="1 2">
    <name type="scientific">Nocardioides agri</name>
    <dbReference type="NCBI Taxonomy" id="2682843"/>
    <lineage>
        <taxon>Bacteria</taxon>
        <taxon>Bacillati</taxon>
        <taxon>Actinomycetota</taxon>
        <taxon>Actinomycetes</taxon>
        <taxon>Propionibacteriales</taxon>
        <taxon>Nocardioidaceae</taxon>
        <taxon>Nocardioides</taxon>
    </lineage>
</organism>
<keyword evidence="2" id="KW-1185">Reference proteome</keyword>
<dbReference type="Pfam" id="PF15595">
    <property type="entry name" value="Imm51"/>
    <property type="match status" value="1"/>
</dbReference>
<evidence type="ECO:0008006" key="3">
    <source>
        <dbReference type="Google" id="ProtNLM"/>
    </source>
</evidence>
<protein>
    <recommendedName>
        <fullName evidence="3">Immunity protein 51 of polymorphic toxin system</fullName>
    </recommendedName>
</protein>